<dbReference type="Pfam" id="PF00330">
    <property type="entry name" value="Aconitase"/>
    <property type="match status" value="1"/>
</dbReference>
<comment type="caution">
    <text evidence="13">The sequence shown here is derived from an EMBL/GenBank/DDBJ whole genome shotgun (WGS) entry which is preliminary data.</text>
</comment>
<accession>A0A2J0YTQ6</accession>
<dbReference type="InterPro" id="IPR015931">
    <property type="entry name" value="Acnase/IPM_dHydase_lsu_aba_1/3"/>
</dbReference>
<keyword evidence="8 10" id="KW-0456">Lyase</keyword>
<dbReference type="FunFam" id="3.20.19.10:FF:000001">
    <property type="entry name" value="Aconitate hydratase"/>
    <property type="match status" value="1"/>
</dbReference>
<organism evidence="13 14">
    <name type="scientific">Rhizobium meliloti</name>
    <name type="common">Ensifer meliloti</name>
    <name type="synonym">Sinorhizobium meliloti</name>
    <dbReference type="NCBI Taxonomy" id="382"/>
    <lineage>
        <taxon>Bacteria</taxon>
        <taxon>Pseudomonadati</taxon>
        <taxon>Pseudomonadota</taxon>
        <taxon>Alphaproteobacteria</taxon>
        <taxon>Hyphomicrobiales</taxon>
        <taxon>Rhizobiaceae</taxon>
        <taxon>Sinorhizobium/Ensifer group</taxon>
        <taxon>Sinorhizobium</taxon>
    </lineage>
</organism>
<dbReference type="InterPro" id="IPR018136">
    <property type="entry name" value="Aconitase_4Fe-4S_BS"/>
</dbReference>
<dbReference type="GO" id="GO:0003994">
    <property type="term" value="F:aconitate hydratase activity"/>
    <property type="evidence" value="ECO:0007669"/>
    <property type="project" value="UniProtKB-EC"/>
</dbReference>
<evidence type="ECO:0000256" key="3">
    <source>
        <dbReference type="ARBA" id="ARBA00007185"/>
    </source>
</evidence>
<evidence type="ECO:0000256" key="6">
    <source>
        <dbReference type="ARBA" id="ARBA00023004"/>
    </source>
</evidence>
<dbReference type="Gene3D" id="3.20.19.10">
    <property type="entry name" value="Aconitase, domain 4"/>
    <property type="match status" value="1"/>
</dbReference>
<dbReference type="NCBIfam" id="NF006757">
    <property type="entry name" value="PRK09277.1"/>
    <property type="match status" value="1"/>
</dbReference>
<dbReference type="InterPro" id="IPR001030">
    <property type="entry name" value="Acoase/IPM_deHydtase_lsu_aba"/>
</dbReference>
<dbReference type="InterPro" id="IPR015928">
    <property type="entry name" value="Aconitase/3IPM_dehydase_swvl"/>
</dbReference>
<evidence type="ECO:0000259" key="11">
    <source>
        <dbReference type="Pfam" id="PF00330"/>
    </source>
</evidence>
<sequence>MTPDLKDKTCRDINLGSGRKYRYFSVPALEENGIGKVARMPVSLRIVLESVLRNCDGKKVLQSHVESLANWQPNAPRETEIPFTVGRIVLNCAAGIPLLGDLTAIRSAMMRRGYPAEIVGPKVPVDMALDHTLTVDYNARPDALKLNTALDIRRNAERYRFVKWAMQAYGGVRLFPPGAGILHQLNLELLAPGYLEKDGICFPDTLVGTDSHTCMIAGLGTVGWGVGGIEAQAAVLGQPLFFLTPDVVGVHVSNRLREGVTATDLVLHVTEMMRKAKVVGKFVEFFGEGVATLSVPDRATIANMAVEYGATIGYFPVDEQTCSYLRQTGRTEETVQAAEKLYRAQGFFGAPKSGDIDYSEVIELDLSIVVPNLAGPKRPQDRIPLDGLKERFAEVLAAPVAQGGYGKTPAAPADADEAPRKVRDGDVVIAAITSCTNTSNPGVMLTAGLVARNAVALGLRTKPWVKASLTPGSMVVSRYLEATGLQDALDTLGFAVAGYSCATCVGASGPIDPELEEQIAARDVVACAVLSGNRNFEARIHPAVRASFLASPPLVVAFALTGRMDIDLLNVSLGIGTNGKPVYLSDIWPSSEDLAEAQAIAANPEFYRETYAGDIAARDPNWKTIPQTTGKLYAWDEQSTYLKEPPFLAPEFLVSVLTPIIGARALAILGDSVTTDHISPIGNIKATSPAGTYLGGLGVAPLDFNNFGARRMNHEVMVRGGFGNQRLSNRMVPGVEGGVTAVQPGGETMSIYDASLRYKADDVPLIVVAGQEYGTGSARDWAAKATRLLGVRAIVAESFERIHRSNLVGMGVLPCQLAGGARTAGLDLDGSERFDILGLGDDVELGQCLTLFIHRADGTSTQVPLILRLDTPVEVEYARSGGVMPYLLSELTTEAKRMRAAS</sequence>
<dbReference type="GO" id="GO:0051539">
    <property type="term" value="F:4 iron, 4 sulfur cluster binding"/>
    <property type="evidence" value="ECO:0007669"/>
    <property type="project" value="UniProtKB-KW"/>
</dbReference>
<dbReference type="NCBIfam" id="TIGR01341">
    <property type="entry name" value="aconitase_1"/>
    <property type="match status" value="1"/>
</dbReference>
<evidence type="ECO:0000256" key="9">
    <source>
        <dbReference type="ARBA" id="ARBA00023501"/>
    </source>
</evidence>
<dbReference type="InterPro" id="IPR000573">
    <property type="entry name" value="AconitaseA/IPMdHydase_ssu_swvl"/>
</dbReference>
<comment type="function">
    <text evidence="10">Catalyzes the isomerization of citrate to isocitrate via cis-aconitate.</text>
</comment>
<evidence type="ECO:0000256" key="8">
    <source>
        <dbReference type="ARBA" id="ARBA00023239"/>
    </source>
</evidence>
<evidence type="ECO:0000256" key="1">
    <source>
        <dbReference type="ARBA" id="ARBA00001966"/>
    </source>
</evidence>
<dbReference type="SUPFAM" id="SSF52016">
    <property type="entry name" value="LeuD/IlvD-like"/>
    <property type="match status" value="1"/>
</dbReference>
<feature type="domain" description="Aconitase A/isopropylmalate dehydratase small subunit swivel" evidence="12">
    <location>
        <begin position="694"/>
        <end position="818"/>
    </location>
</feature>
<dbReference type="GO" id="GO:0006099">
    <property type="term" value="P:tricarboxylic acid cycle"/>
    <property type="evidence" value="ECO:0007669"/>
    <property type="project" value="UniProtKB-UniPathway"/>
</dbReference>
<gene>
    <name evidence="13" type="primary">acnA</name>
    <name evidence="13" type="ORF">CEJ86_31050</name>
</gene>
<dbReference type="Proteomes" id="UP000231987">
    <property type="component" value="Unassembled WGS sequence"/>
</dbReference>
<protein>
    <recommendedName>
        <fullName evidence="10">Aconitate hydratase</fullName>
        <shortName evidence="10">Aconitase</shortName>
        <ecNumber evidence="10">4.2.1.3</ecNumber>
    </recommendedName>
</protein>
<dbReference type="InterPro" id="IPR006249">
    <property type="entry name" value="Aconitase/IRP2"/>
</dbReference>
<dbReference type="PROSITE" id="PS00450">
    <property type="entry name" value="ACONITASE_1"/>
    <property type="match status" value="1"/>
</dbReference>
<proteinExistence type="inferred from homology"/>
<comment type="pathway">
    <text evidence="2">Carbohydrate metabolism; tricarboxylic acid cycle; isocitrate from oxaloacetate: step 2/2.</text>
</comment>
<dbReference type="Pfam" id="PF00694">
    <property type="entry name" value="Aconitase_C"/>
    <property type="match status" value="1"/>
</dbReference>
<comment type="similarity">
    <text evidence="3 10">Belongs to the aconitase/IPM isomerase family.</text>
</comment>
<dbReference type="PROSITE" id="PS01244">
    <property type="entry name" value="ACONITASE_2"/>
    <property type="match status" value="1"/>
</dbReference>
<dbReference type="EMBL" id="NJGD01000029">
    <property type="protein sequence ID" value="PJR09675.1"/>
    <property type="molecule type" value="Genomic_DNA"/>
</dbReference>
<name>A0A2J0YTQ6_RHIML</name>
<dbReference type="PRINTS" id="PR00415">
    <property type="entry name" value="ACONITASE"/>
</dbReference>
<dbReference type="PANTHER" id="PTHR11670">
    <property type="entry name" value="ACONITASE/IRON-RESPONSIVE ELEMENT FAMILY MEMBER"/>
    <property type="match status" value="1"/>
</dbReference>
<dbReference type="GO" id="GO:0046872">
    <property type="term" value="F:metal ion binding"/>
    <property type="evidence" value="ECO:0007669"/>
    <property type="project" value="UniProtKB-KW"/>
</dbReference>
<dbReference type="SUPFAM" id="SSF53732">
    <property type="entry name" value="Aconitase iron-sulfur domain"/>
    <property type="match status" value="1"/>
</dbReference>
<feature type="domain" description="Aconitase/3-isopropylmalate dehydratase large subunit alpha/beta/alpha" evidence="11">
    <location>
        <begin position="59"/>
        <end position="562"/>
    </location>
</feature>
<evidence type="ECO:0000313" key="13">
    <source>
        <dbReference type="EMBL" id="PJR09675.1"/>
    </source>
</evidence>
<evidence type="ECO:0000256" key="2">
    <source>
        <dbReference type="ARBA" id="ARBA00004717"/>
    </source>
</evidence>
<evidence type="ECO:0000313" key="14">
    <source>
        <dbReference type="Proteomes" id="UP000231987"/>
    </source>
</evidence>
<dbReference type="NCBIfam" id="NF009520">
    <property type="entry name" value="PRK12881.1"/>
    <property type="match status" value="1"/>
</dbReference>
<evidence type="ECO:0000256" key="7">
    <source>
        <dbReference type="ARBA" id="ARBA00023014"/>
    </source>
</evidence>
<keyword evidence="5" id="KW-0479">Metal-binding</keyword>
<keyword evidence="6 10" id="KW-0408">Iron</keyword>
<comment type="cofactor">
    <cofactor evidence="1">
        <name>[4Fe-4S] cluster</name>
        <dbReference type="ChEBI" id="CHEBI:49883"/>
    </cofactor>
</comment>
<evidence type="ECO:0000256" key="4">
    <source>
        <dbReference type="ARBA" id="ARBA00022485"/>
    </source>
</evidence>
<evidence type="ECO:0000256" key="5">
    <source>
        <dbReference type="ARBA" id="ARBA00022723"/>
    </source>
</evidence>
<evidence type="ECO:0000256" key="10">
    <source>
        <dbReference type="RuleBase" id="RU361275"/>
    </source>
</evidence>
<dbReference type="RefSeq" id="WP_100674841.1">
    <property type="nucleotide sequence ID" value="NZ_NJGD01000029.1"/>
</dbReference>
<comment type="catalytic activity">
    <reaction evidence="9 10">
        <text>citrate = D-threo-isocitrate</text>
        <dbReference type="Rhea" id="RHEA:10336"/>
        <dbReference type="ChEBI" id="CHEBI:15562"/>
        <dbReference type="ChEBI" id="CHEBI:16947"/>
        <dbReference type="EC" id="4.2.1.3"/>
    </reaction>
</comment>
<dbReference type="Gene3D" id="3.30.499.10">
    <property type="entry name" value="Aconitase, domain 3"/>
    <property type="match status" value="2"/>
</dbReference>
<dbReference type="Gene3D" id="6.10.190.10">
    <property type="match status" value="1"/>
</dbReference>
<reference evidence="13 14" key="1">
    <citation type="submission" date="2017-06" db="EMBL/GenBank/DDBJ databases">
        <title>Ensifer strains isolated from leguminous trees and herbs display diverse denitrification phenotypes with some acting as strong N2O sinks.</title>
        <authorList>
            <person name="Woliy K."/>
            <person name="Mania D."/>
            <person name="Bakken L.R."/>
            <person name="Frostegard A."/>
        </authorList>
    </citation>
    <scope>NUCLEOTIDE SEQUENCE [LARGE SCALE GENOMIC DNA]</scope>
    <source>
        <strain evidence="13 14">AC50a</strain>
    </source>
</reference>
<evidence type="ECO:0000259" key="12">
    <source>
        <dbReference type="Pfam" id="PF00694"/>
    </source>
</evidence>
<dbReference type="UniPathway" id="UPA00223">
    <property type="reaction ID" value="UER00718"/>
</dbReference>
<keyword evidence="7 10" id="KW-0411">Iron-sulfur</keyword>
<dbReference type="EC" id="4.2.1.3" evidence="10"/>
<dbReference type="AlphaFoldDB" id="A0A2J0YTQ6"/>
<dbReference type="InterPro" id="IPR036008">
    <property type="entry name" value="Aconitase_4Fe-4S_dom"/>
</dbReference>
<keyword evidence="4 10" id="KW-0004">4Fe-4S</keyword>